<sequence>MTRIQYQHVSAWAAAQGIYPKRALAMDMVQEGYDHQGVTEELHRYSELMGCRLFDLVPSKIPGYSVLYYKSSIEIPKFTGTAIVCPVRVRRQGCPIVFGDPMVEWGPTRQAGKVWKEVPSVDPAVLHLTMTPEEVLEWAIREQIDPSQAVVVDWVPIDHNAMYVNCRWLAFGLGDDILQVARKPSRVKGYSSMLYRVPSEFRDRPRPCRIYPLGLPPEGCPLIYPKLGMSSTVEDKCQAAASEVVSQPFSILPGVITSEGVYKWAVKEGVDPKRAVVLDELHPRAPRYLAACPLCLFPRFDGYRFIAQAPSEVRDCVRLLWQVDNDLPDDDEGPPRIYPVGMLDGCACVYDKLPIQPPVKEESAEVVIASLLPEESIPVTVIPPSFAVKRDEGCVENLLPTETELCTPHVLNYPVMEALCVNTVHEHSPAESVPPGGVSREVAVGEKPALKDTARAAKDLNEITSTILRLVATTLKMDVSQEMMAELAAEPAVLKAMEDALCLPDIAEPEKHYVWQGTFVSSKRGPMIPFCGRCDMETPDALENPEQECSQCGVQLWMGPFHHADQLPLERETVEGMVSGTRALVYHEIESTPVVSAAATPAPESDLIVPHSEAPPEIKEVSLPIDITPEGDRLSPTVAVMNLLPPKLVIECCNADVLVSLSDGIPLVEIGDKDLLHPKESHMMVAVPIPPDGDVVVAPTCQILPLLSKGESMDRVLQELGVNAETIPQDNSSLDTLEEETLPPEKMSAATGTFGAGEECRAPAKDSVSDEAAIPMKEIVAAYLNAVKTDSYKADPTPHKVLVNDFSSSGDLTVTIYTVLPEPSSAPVIDSEIEWGKFSFGRLGPVVLETPTFRDPPLTEDLIEKELTSLRSDEEDWKTAVSEPVRSVHPKVEVHLTPNEPGESTHVSELYHHTWGKISLFGEKDLVANIPKPKESPGSEKVPGWEEYEEKPLELEEPAPIVTMPSSFKAPPKIGPEEEKNFWVLPGRADPNVFRSVSRVQRVINFKVYRTWGYFMPYAPLWVYEKVAASYKDWFIDEILQKEKMHHSCLTNPDAVKQQQDWDCGKYNPTKYFSLDVYDGDEQYVEKPHPKYYIPYEDTKARFLYMI</sequence>
<evidence type="ECO:0000313" key="1">
    <source>
        <dbReference type="EMBL" id="OCU02816.1"/>
    </source>
</evidence>
<dbReference type="Proteomes" id="UP000694892">
    <property type="component" value="Chromosome 1L"/>
</dbReference>
<dbReference type="AlphaFoldDB" id="A0A974I629"/>
<dbReference type="EMBL" id="CM004466">
    <property type="protein sequence ID" value="OCU02816.1"/>
    <property type="molecule type" value="Genomic_DNA"/>
</dbReference>
<reference evidence="2" key="1">
    <citation type="journal article" date="2016" name="Nature">
        <title>Genome evolution in the allotetraploid frog Xenopus laevis.</title>
        <authorList>
            <person name="Session A.M."/>
            <person name="Uno Y."/>
            <person name="Kwon T."/>
            <person name="Chapman J.A."/>
            <person name="Toyoda A."/>
            <person name="Takahashi S."/>
            <person name="Fukui A."/>
            <person name="Hikosaka A."/>
            <person name="Suzuki A."/>
            <person name="Kondo M."/>
            <person name="van Heeringen S.J."/>
            <person name="Quigley I."/>
            <person name="Heinz S."/>
            <person name="Ogino H."/>
            <person name="Ochi H."/>
            <person name="Hellsten U."/>
            <person name="Lyons J.B."/>
            <person name="Simakov O."/>
            <person name="Putnam N."/>
            <person name="Stites J."/>
            <person name="Kuroki Y."/>
            <person name="Tanaka T."/>
            <person name="Michiue T."/>
            <person name="Watanabe M."/>
            <person name="Bogdanovic O."/>
            <person name="Lister R."/>
            <person name="Georgiou G."/>
            <person name="Paranjpe S.S."/>
            <person name="van Kruijsbergen I."/>
            <person name="Shu S."/>
            <person name="Carlson J."/>
            <person name="Kinoshita T."/>
            <person name="Ohta Y."/>
            <person name="Mawaribuchi S."/>
            <person name="Jenkins J."/>
            <person name="Grimwood J."/>
            <person name="Schmutz J."/>
            <person name="Mitros T."/>
            <person name="Mozaffari S.V."/>
            <person name="Suzuki Y."/>
            <person name="Haramoto Y."/>
            <person name="Yamamoto T.S."/>
            <person name="Takagi C."/>
            <person name="Heald R."/>
            <person name="Miller K."/>
            <person name="Haudenschild C."/>
            <person name="Kitzman J."/>
            <person name="Nakayama T."/>
            <person name="Izutsu Y."/>
            <person name="Robert J."/>
            <person name="Fortriede J."/>
            <person name="Burns K."/>
            <person name="Lotay V."/>
            <person name="Karimi K."/>
            <person name="Yasuoka Y."/>
            <person name="Dichmann D.S."/>
            <person name="Flajnik M.F."/>
            <person name="Houston D.W."/>
            <person name="Shendure J."/>
            <person name="DuPasquier L."/>
            <person name="Vize P.D."/>
            <person name="Zorn A.M."/>
            <person name="Ito M."/>
            <person name="Marcotte E.M."/>
            <person name="Wallingford J.B."/>
            <person name="Ito Y."/>
            <person name="Asashima M."/>
            <person name="Ueno N."/>
            <person name="Matsuda Y."/>
            <person name="Veenstra G.J."/>
            <person name="Fujiyama A."/>
            <person name="Harland R.M."/>
            <person name="Taira M."/>
            <person name="Rokhsar D.S."/>
        </authorList>
    </citation>
    <scope>NUCLEOTIDE SEQUENCE [LARGE SCALE GENOMIC DNA]</scope>
    <source>
        <strain evidence="2">J</strain>
    </source>
</reference>
<gene>
    <name evidence="1" type="ORF">XELAEV_18008586mg</name>
</gene>
<name>A0A974I629_XENLA</name>
<protein>
    <submittedName>
        <fullName evidence="1">Uncharacterized protein</fullName>
    </submittedName>
</protein>
<accession>A0A974I629</accession>
<organism evidence="1 2">
    <name type="scientific">Xenopus laevis</name>
    <name type="common">African clawed frog</name>
    <dbReference type="NCBI Taxonomy" id="8355"/>
    <lineage>
        <taxon>Eukaryota</taxon>
        <taxon>Metazoa</taxon>
        <taxon>Chordata</taxon>
        <taxon>Craniata</taxon>
        <taxon>Vertebrata</taxon>
        <taxon>Euteleostomi</taxon>
        <taxon>Amphibia</taxon>
        <taxon>Batrachia</taxon>
        <taxon>Anura</taxon>
        <taxon>Pipoidea</taxon>
        <taxon>Pipidae</taxon>
        <taxon>Xenopodinae</taxon>
        <taxon>Xenopus</taxon>
        <taxon>Xenopus</taxon>
    </lineage>
</organism>
<evidence type="ECO:0000313" key="2">
    <source>
        <dbReference type="Proteomes" id="UP000694892"/>
    </source>
</evidence>
<proteinExistence type="predicted"/>